<dbReference type="Proteomes" id="UP000234681">
    <property type="component" value="Chromosome 20"/>
</dbReference>
<accession>A6KU99</accession>
<name>A6KU99_RAT</name>
<feature type="signal peptide" evidence="1">
    <location>
        <begin position="1"/>
        <end position="19"/>
    </location>
</feature>
<evidence type="ECO:0000256" key="1">
    <source>
        <dbReference type="SAM" id="SignalP"/>
    </source>
</evidence>
<sequence>MWIRSYTSISVLFASECLCTDICVFRVSYNVAPIERIINGYSI</sequence>
<keyword evidence="1" id="KW-0732">Signal</keyword>
<reference evidence="3" key="1">
    <citation type="submission" date="2005-09" db="EMBL/GenBank/DDBJ databases">
        <authorList>
            <person name="Mural R.J."/>
            <person name="Li P.W."/>
            <person name="Adams M.D."/>
            <person name="Amanatides P.G."/>
            <person name="Baden-Tillson H."/>
            <person name="Barnstead M."/>
            <person name="Chin S.H."/>
            <person name="Dew I."/>
            <person name="Evans C.A."/>
            <person name="Ferriera S."/>
            <person name="Flanigan M."/>
            <person name="Fosler C."/>
            <person name="Glodek A."/>
            <person name="Gu Z."/>
            <person name="Holt R.A."/>
            <person name="Jennings D."/>
            <person name="Kraft C.L."/>
            <person name="Lu F."/>
            <person name="Nguyen T."/>
            <person name="Nusskern D.R."/>
            <person name="Pfannkoch C.M."/>
            <person name="Sitter C."/>
            <person name="Sutton G.G."/>
            <person name="Venter J.C."/>
            <person name="Wang Z."/>
            <person name="Woodage T."/>
            <person name="Zheng X.H."/>
            <person name="Zhong F."/>
        </authorList>
    </citation>
    <scope>NUCLEOTIDE SEQUENCE [LARGE SCALE GENOMIC DNA]</scope>
    <source>
        <strain>BN</strain>
        <strain evidence="3">Sprague-Dawley</strain>
    </source>
</reference>
<protein>
    <submittedName>
        <fullName evidence="2">RCG58890</fullName>
    </submittedName>
</protein>
<proteinExistence type="predicted"/>
<dbReference type="EMBL" id="CH474147">
    <property type="protein sequence ID" value="EDL85056.1"/>
    <property type="molecule type" value="Genomic_DNA"/>
</dbReference>
<organism evidence="2 3">
    <name type="scientific">Rattus norvegicus</name>
    <name type="common">Rat</name>
    <dbReference type="NCBI Taxonomy" id="10116"/>
    <lineage>
        <taxon>Eukaryota</taxon>
        <taxon>Metazoa</taxon>
        <taxon>Chordata</taxon>
        <taxon>Craniata</taxon>
        <taxon>Vertebrata</taxon>
        <taxon>Euteleostomi</taxon>
        <taxon>Mammalia</taxon>
        <taxon>Eutheria</taxon>
        <taxon>Euarchontoglires</taxon>
        <taxon>Glires</taxon>
        <taxon>Rodentia</taxon>
        <taxon>Myomorpha</taxon>
        <taxon>Muroidea</taxon>
        <taxon>Muridae</taxon>
        <taxon>Murinae</taxon>
        <taxon>Rattus</taxon>
    </lineage>
</organism>
<gene>
    <name evidence="2" type="ORF">rCG_58890</name>
</gene>
<evidence type="ECO:0000313" key="3">
    <source>
        <dbReference type="Proteomes" id="UP000234681"/>
    </source>
</evidence>
<dbReference type="AlphaFoldDB" id="A6KU99"/>
<feature type="chain" id="PRO_5039920163" evidence="1">
    <location>
        <begin position="20"/>
        <end position="43"/>
    </location>
</feature>
<evidence type="ECO:0000313" key="2">
    <source>
        <dbReference type="EMBL" id="EDL85056.1"/>
    </source>
</evidence>